<evidence type="ECO:0000256" key="2">
    <source>
        <dbReference type="SAM" id="Phobius"/>
    </source>
</evidence>
<feature type="transmembrane region" description="Helical" evidence="2">
    <location>
        <begin position="113"/>
        <end position="130"/>
    </location>
</feature>
<evidence type="ECO:0000313" key="3">
    <source>
        <dbReference type="EMBL" id="KZT28899.1"/>
    </source>
</evidence>
<feature type="transmembrane region" description="Helical" evidence="2">
    <location>
        <begin position="20"/>
        <end position="43"/>
    </location>
</feature>
<feature type="transmembrane region" description="Helical" evidence="2">
    <location>
        <begin position="163"/>
        <end position="181"/>
    </location>
</feature>
<keyword evidence="2" id="KW-0472">Membrane</keyword>
<feature type="region of interest" description="Disordered" evidence="1">
    <location>
        <begin position="325"/>
        <end position="349"/>
    </location>
</feature>
<evidence type="ECO:0008006" key="5">
    <source>
        <dbReference type="Google" id="ProtNLM"/>
    </source>
</evidence>
<dbReference type="AlphaFoldDB" id="A0A165UYT4"/>
<organism evidence="3 4">
    <name type="scientific">Neolentinus lepideus HHB14362 ss-1</name>
    <dbReference type="NCBI Taxonomy" id="1314782"/>
    <lineage>
        <taxon>Eukaryota</taxon>
        <taxon>Fungi</taxon>
        <taxon>Dikarya</taxon>
        <taxon>Basidiomycota</taxon>
        <taxon>Agaricomycotina</taxon>
        <taxon>Agaricomycetes</taxon>
        <taxon>Gloeophyllales</taxon>
        <taxon>Gloeophyllaceae</taxon>
        <taxon>Neolentinus</taxon>
    </lineage>
</organism>
<feature type="region of interest" description="Disordered" evidence="1">
    <location>
        <begin position="462"/>
        <end position="525"/>
    </location>
</feature>
<keyword evidence="4" id="KW-1185">Reference proteome</keyword>
<keyword evidence="2" id="KW-0812">Transmembrane</keyword>
<feature type="transmembrane region" description="Helical" evidence="2">
    <location>
        <begin position="137"/>
        <end position="157"/>
    </location>
</feature>
<dbReference type="Proteomes" id="UP000076761">
    <property type="component" value="Unassembled WGS sequence"/>
</dbReference>
<sequence length="585" mass="63633">MTNSTESSTLISLLPTTSFTLAYALPLLFLSLLLTYAGAFLTLDRTRMFAPRVDAMDSKTPPSYIPTKKRKFVWLLEGGLGGLASGYAFGVHFSTFLALLIPNVSSSAALGHKSFLAVWVLSAIATTLLAGRWKYAALLLSGISGGATLALSISVIAHPSLRSRIVLACIFVPLLTILVVLPFPRVQHWSLRIACSSTGAFGLVISIALLAGVTPWANVWERLWVSDGAGWGVSKEQGLSAGYCLFLCSGVAVDWLLKRQLGENPDQKWDSYLAQYTKYLPNANDRAGYFQPLHSAWAKWFHTTSEDKDPLFPPSASDHISFAGSTSKRDISLPPYSPGPMSGKLHKAQSLSVMDPEAQDGVFEFERKPAFLRKASSKSIGFGKRTREAIKFRPLAVEELSSDSEDERDLKSKPLSPLRRTGFVLQKTPSTGSGTTAVDEIDVEREKKGIAKALARDAPEYSDYEEDVTVSVEKERMEREKERGQPGWSPHFIRRASLKTSASGSKDGSKRSDSTAVAPAGAVPMTPSLIKALDRISAAQHAVYGPNGPSTPVADEGLPNPQPDKGARWEAFWRDVKAKAGQEKR</sequence>
<keyword evidence="2" id="KW-1133">Transmembrane helix</keyword>
<dbReference type="OrthoDB" id="3364886at2759"/>
<feature type="region of interest" description="Disordered" evidence="1">
    <location>
        <begin position="541"/>
        <end position="567"/>
    </location>
</feature>
<reference evidence="3 4" key="1">
    <citation type="journal article" date="2016" name="Mol. Biol. Evol.">
        <title>Comparative Genomics of Early-Diverging Mushroom-Forming Fungi Provides Insights into the Origins of Lignocellulose Decay Capabilities.</title>
        <authorList>
            <person name="Nagy L.G."/>
            <person name="Riley R."/>
            <person name="Tritt A."/>
            <person name="Adam C."/>
            <person name="Daum C."/>
            <person name="Floudas D."/>
            <person name="Sun H."/>
            <person name="Yadav J.S."/>
            <person name="Pangilinan J."/>
            <person name="Larsson K.H."/>
            <person name="Matsuura K."/>
            <person name="Barry K."/>
            <person name="Labutti K."/>
            <person name="Kuo R."/>
            <person name="Ohm R.A."/>
            <person name="Bhattacharya S.S."/>
            <person name="Shirouzu T."/>
            <person name="Yoshinaga Y."/>
            <person name="Martin F.M."/>
            <person name="Grigoriev I.V."/>
            <person name="Hibbett D.S."/>
        </authorList>
    </citation>
    <scope>NUCLEOTIDE SEQUENCE [LARGE SCALE GENOMIC DNA]</scope>
    <source>
        <strain evidence="3 4">HHB14362 ss-1</strain>
    </source>
</reference>
<proteinExistence type="predicted"/>
<dbReference type="STRING" id="1314782.A0A165UYT4"/>
<evidence type="ECO:0000256" key="1">
    <source>
        <dbReference type="SAM" id="MobiDB-lite"/>
    </source>
</evidence>
<name>A0A165UYT4_9AGAM</name>
<evidence type="ECO:0000313" key="4">
    <source>
        <dbReference type="Proteomes" id="UP000076761"/>
    </source>
</evidence>
<protein>
    <recommendedName>
        <fullName evidence="5">DUF4203 domain-containing protein</fullName>
    </recommendedName>
</protein>
<dbReference type="EMBL" id="KV425556">
    <property type="protein sequence ID" value="KZT28899.1"/>
    <property type="molecule type" value="Genomic_DNA"/>
</dbReference>
<feature type="compositionally biased region" description="Basic and acidic residues" evidence="1">
    <location>
        <begin position="472"/>
        <end position="484"/>
    </location>
</feature>
<dbReference type="InParanoid" id="A0A165UYT4"/>
<accession>A0A165UYT4</accession>
<gene>
    <name evidence="3" type="ORF">NEOLEDRAFT_1129159</name>
</gene>
<feature type="transmembrane region" description="Helical" evidence="2">
    <location>
        <begin position="193"/>
        <end position="217"/>
    </location>
</feature>
<feature type="transmembrane region" description="Helical" evidence="2">
    <location>
        <begin position="72"/>
        <end position="101"/>
    </location>
</feature>